<evidence type="ECO:0008006" key="3">
    <source>
        <dbReference type="Google" id="ProtNLM"/>
    </source>
</evidence>
<reference evidence="1 2" key="1">
    <citation type="submission" date="2018-11" db="EMBL/GenBank/DDBJ databases">
        <title>Complete genome sequence of Microcystis aeruginosa NIES-102.</title>
        <authorList>
            <person name="Yamaguchi H."/>
            <person name="Suzuki S."/>
            <person name="Kawachi M."/>
        </authorList>
    </citation>
    <scope>NUCLEOTIDE SEQUENCE [LARGE SCALE GENOMIC DNA]</scope>
    <source>
        <strain evidence="1 2">NIES-102</strain>
    </source>
</reference>
<sequence>MSIPFLVKDINPGSSNPYDLTAVGNTLFFAASDGVNGRELWKSDGTAAGTVLVKDINPGSGFYTSSNPRYLTYPLVGSFLTKREET</sequence>
<protein>
    <recommendedName>
        <fullName evidence="3">Hyalin repeat protein</fullName>
    </recommendedName>
</protein>
<evidence type="ECO:0000313" key="1">
    <source>
        <dbReference type="EMBL" id="BBH39037.1"/>
    </source>
</evidence>
<evidence type="ECO:0000313" key="2">
    <source>
        <dbReference type="Proteomes" id="UP000278152"/>
    </source>
</evidence>
<name>A0A3G9JTD5_MICVR</name>
<organism evidence="1 2">
    <name type="scientific">Microcystis viridis NIES-102</name>
    <dbReference type="NCBI Taxonomy" id="213615"/>
    <lineage>
        <taxon>Bacteria</taxon>
        <taxon>Bacillati</taxon>
        <taxon>Cyanobacteriota</taxon>
        <taxon>Cyanophyceae</taxon>
        <taxon>Oscillatoriophycideae</taxon>
        <taxon>Chroococcales</taxon>
        <taxon>Microcystaceae</taxon>
        <taxon>Microcystis</taxon>
    </lineage>
</organism>
<dbReference type="NCBIfam" id="TIGR04534">
    <property type="entry name" value="ELWxxDGT_rpt"/>
    <property type="match status" value="1"/>
</dbReference>
<accession>A0A3G9JTD5</accession>
<dbReference type="KEGG" id="mvz:myaer102_15570"/>
<dbReference type="Proteomes" id="UP000278152">
    <property type="component" value="Chromosome"/>
</dbReference>
<dbReference type="InterPro" id="IPR030916">
    <property type="entry name" value="ELWxxDGT_rpt"/>
</dbReference>
<proteinExistence type="predicted"/>
<dbReference type="AlphaFoldDB" id="A0A3G9JTD5"/>
<dbReference type="EMBL" id="AP019314">
    <property type="protein sequence ID" value="BBH39037.1"/>
    <property type="molecule type" value="Genomic_DNA"/>
</dbReference>
<gene>
    <name evidence="1" type="ORF">myaer102_15570</name>
</gene>